<dbReference type="GO" id="GO:0005741">
    <property type="term" value="C:mitochondrial outer membrane"/>
    <property type="evidence" value="ECO:0007669"/>
    <property type="project" value="UniProtKB-SubCell"/>
</dbReference>
<keyword evidence="3" id="KW-0472">Membrane</keyword>
<evidence type="ECO:0000256" key="5">
    <source>
        <dbReference type="SAM" id="MobiDB-lite"/>
    </source>
</evidence>
<name>G2QQE3_THET4</name>
<dbReference type="STRING" id="573729.G2QQE3"/>
<dbReference type="OrthoDB" id="39734at2759"/>
<dbReference type="GO" id="GO:0016887">
    <property type="term" value="F:ATP hydrolysis activity"/>
    <property type="evidence" value="ECO:0007669"/>
    <property type="project" value="InterPro"/>
</dbReference>
<evidence type="ECO:0000259" key="6">
    <source>
        <dbReference type="SMART" id="SM00382"/>
    </source>
</evidence>
<evidence type="ECO:0000256" key="3">
    <source>
        <dbReference type="ARBA" id="ARBA00022787"/>
    </source>
</evidence>
<feature type="compositionally biased region" description="Low complexity" evidence="5">
    <location>
        <begin position="731"/>
        <end position="743"/>
    </location>
</feature>
<evidence type="ECO:0000256" key="1">
    <source>
        <dbReference type="ARBA" id="ARBA00004572"/>
    </source>
</evidence>
<dbReference type="eggNOG" id="KOG0737">
    <property type="taxonomic scope" value="Eukaryota"/>
</dbReference>
<dbReference type="VEuPathDB" id="FungiDB:MYCTH_2312386"/>
<dbReference type="Pfam" id="PF00004">
    <property type="entry name" value="AAA"/>
    <property type="match status" value="1"/>
</dbReference>
<dbReference type="PANTHER" id="PTHR45644:SF56">
    <property type="entry name" value="AAA ATPASE, PUTATIVE (AFU_ORTHOLOGUE AFUA_2G12920)-RELATED"/>
    <property type="match status" value="1"/>
</dbReference>
<protein>
    <recommendedName>
        <fullName evidence="6">AAA+ ATPase domain-containing protein</fullName>
    </recommendedName>
</protein>
<feature type="compositionally biased region" description="Pro residues" evidence="5">
    <location>
        <begin position="74"/>
        <end position="91"/>
    </location>
</feature>
<dbReference type="InParanoid" id="G2QQE3"/>
<dbReference type="InterPro" id="IPR051701">
    <property type="entry name" value="Mito_OM_Translocase_MSP1"/>
</dbReference>
<dbReference type="InterPro" id="IPR027417">
    <property type="entry name" value="P-loop_NTPase"/>
</dbReference>
<dbReference type="SMART" id="SM00382">
    <property type="entry name" value="AAA"/>
    <property type="match status" value="1"/>
</dbReference>
<dbReference type="KEGG" id="mtm:MYCTH_2312386"/>
<comment type="subcellular location">
    <subcellularLocation>
        <location evidence="1">Mitochondrion outer membrane</location>
        <topology evidence="1">Single-pass membrane protein</topology>
    </subcellularLocation>
</comment>
<evidence type="ECO:0000313" key="7">
    <source>
        <dbReference type="EMBL" id="AEO61806.1"/>
    </source>
</evidence>
<dbReference type="Gene3D" id="1.10.8.60">
    <property type="match status" value="1"/>
</dbReference>
<keyword evidence="8" id="KW-1185">Reference proteome</keyword>
<dbReference type="Gene3D" id="3.40.50.300">
    <property type="entry name" value="P-loop containing nucleotide triphosphate hydrolases"/>
    <property type="match status" value="1"/>
</dbReference>
<evidence type="ECO:0000313" key="8">
    <source>
        <dbReference type="Proteomes" id="UP000007322"/>
    </source>
</evidence>
<sequence length="1102" mass="120395">MPTAAGARALLSAQTPSRARRLPRVAAITPAAARTALSTLPHHRCAPCRPSEPAVPGRGFHTSSSLHAARPDEPPPNPEGPPPPPPSPPPSSADSNKDNGAPLPGNGQPAEASGKSEADPAAADADANANANANAKREKLKSAGYGSARARANRNNRVEEPPALELPRWFEVNQISLYERRPIGVAGTLLPRLGEGDREQMLTLMETLLDKAALSDEEVETLKDRLRRFANRQDRDDLILTSLKTRARRIHQGAFWQALLLLYHPLADPAHVERLRQHHAATIDRRQLWWPLPDSLMSDELKRWLSNLRSDAGPGRGFHLSPLAKRPDPEYPICMELLAAVDSQLAMPPTPSRQDARRPPIVLSMLKGKGPTLAESVVNDIATDLQADVIHLNAHHIARIVGRHVGQNPYSARGALSMLGYAAAEMNGRLAARPNPDADQLGLVAVELPSRLRSFLSPRETTAQGLFDGRWEDMKVNAALEAIVAAVDRERERARLSAAAAAAPALDKGGSADADADPNANANAKLPSARKLIIHLHDYVELSSLYPSIIHKLRAIADRMWRAGRGVVLVGSSSGDMDRSLQWRDQVIELGRDGAHVIPFHADSVKDYSLFEDWDNVLENLFNIKEMLRAVVGDQVPITFITEFMDASGTILSEESHKTIFKLLASHVHDAQWVQRVVSLMGGGRTGSREGYGVLTLNYALKFMLDRNKQWEQINPSVRPPYYSPLHTPRSGSSSSSSSSSFPYSSSSADDPAAFSNLSGAAASKEYNNDEKKLLSGLINAKDIHTTFDQIIVPQETKESLMGLTTLSLVRPEAFSYGVLKTEHISGCLLYGPPGTGKTLLAKAVAKESGANMLEVSAADINDKWVGQSEKNVQALFSLARKLAPCVIFLDEADALLAARRSGPARAAYRETITQFLREWDGLTGSRAFIMVATNRPFDLDEAVLRRLPRKILVDLPLAAEREAILRVVLRDEVLAPDVDLARLAAETELYSGSDLKNLCVSAAMEAVREEVRAKEAWSGEGEYRFPDRRVLTRAHFDKGLREISASISGDMQTLKAIRKFDEQYGDAGRKRRVRKGLGFDVVPDDGKGLTGEARVRQVEAA</sequence>
<dbReference type="Pfam" id="PF17862">
    <property type="entry name" value="AAA_lid_3"/>
    <property type="match status" value="1"/>
</dbReference>
<feature type="region of interest" description="Disordered" evidence="5">
    <location>
        <begin position="722"/>
        <end position="743"/>
    </location>
</feature>
<keyword evidence="4" id="KW-0067">ATP-binding</keyword>
<keyword evidence="3" id="KW-1000">Mitochondrion outer membrane</keyword>
<dbReference type="GO" id="GO:0005524">
    <property type="term" value="F:ATP binding"/>
    <property type="evidence" value="ECO:0007669"/>
    <property type="project" value="UniProtKB-KW"/>
</dbReference>
<dbReference type="InterPro" id="IPR041569">
    <property type="entry name" value="AAA_lid_3"/>
</dbReference>
<organism evidence="7 8">
    <name type="scientific">Thermothelomyces thermophilus (strain ATCC 42464 / BCRC 31852 / DSM 1799)</name>
    <name type="common">Sporotrichum thermophile</name>
    <dbReference type="NCBI Taxonomy" id="573729"/>
    <lineage>
        <taxon>Eukaryota</taxon>
        <taxon>Fungi</taxon>
        <taxon>Dikarya</taxon>
        <taxon>Ascomycota</taxon>
        <taxon>Pezizomycotina</taxon>
        <taxon>Sordariomycetes</taxon>
        <taxon>Sordariomycetidae</taxon>
        <taxon>Sordariales</taxon>
        <taxon>Chaetomiaceae</taxon>
        <taxon>Thermothelomyces</taxon>
    </lineage>
</organism>
<reference evidence="7 8" key="1">
    <citation type="journal article" date="2011" name="Nat. Biotechnol.">
        <title>Comparative genomic analysis of the thermophilic biomass-degrading fungi Myceliophthora thermophila and Thielavia terrestris.</title>
        <authorList>
            <person name="Berka R.M."/>
            <person name="Grigoriev I.V."/>
            <person name="Otillar R."/>
            <person name="Salamov A."/>
            <person name="Grimwood J."/>
            <person name="Reid I."/>
            <person name="Ishmael N."/>
            <person name="John T."/>
            <person name="Darmond C."/>
            <person name="Moisan M.-C."/>
            <person name="Henrissat B."/>
            <person name="Coutinho P.M."/>
            <person name="Lombard V."/>
            <person name="Natvig D.O."/>
            <person name="Lindquist E."/>
            <person name="Schmutz J."/>
            <person name="Lucas S."/>
            <person name="Harris P."/>
            <person name="Powlowski J."/>
            <person name="Bellemare A."/>
            <person name="Taylor D."/>
            <person name="Butler G."/>
            <person name="de Vries R.P."/>
            <person name="Allijn I.E."/>
            <person name="van den Brink J."/>
            <person name="Ushinsky S."/>
            <person name="Storms R."/>
            <person name="Powell A.J."/>
            <person name="Paulsen I.T."/>
            <person name="Elbourne L.D.H."/>
            <person name="Baker S.E."/>
            <person name="Magnuson J."/>
            <person name="LaBoissiere S."/>
            <person name="Clutterbuck A.J."/>
            <person name="Martinez D."/>
            <person name="Wogulis M."/>
            <person name="de Leon A.L."/>
            <person name="Rey M.W."/>
            <person name="Tsang A."/>
        </authorList>
    </citation>
    <scope>NUCLEOTIDE SEQUENCE [LARGE SCALE GENOMIC DNA]</scope>
    <source>
        <strain evidence="8">ATCC 42464 / BCRC 31852 / DSM 1799</strain>
    </source>
</reference>
<proteinExistence type="predicted"/>
<dbReference type="EMBL" id="CP003008">
    <property type="protein sequence ID" value="AEO61806.1"/>
    <property type="molecule type" value="Genomic_DNA"/>
</dbReference>
<keyword evidence="2" id="KW-0547">Nucleotide-binding</keyword>
<feature type="domain" description="AAA+ ATPase" evidence="6">
    <location>
        <begin position="824"/>
        <end position="958"/>
    </location>
</feature>
<feature type="region of interest" description="Disordered" evidence="5">
    <location>
        <begin position="37"/>
        <end position="156"/>
    </location>
</feature>
<dbReference type="PANTHER" id="PTHR45644">
    <property type="entry name" value="AAA ATPASE, PUTATIVE (AFU_ORTHOLOGUE AFUA_2G12920)-RELATED-RELATED"/>
    <property type="match status" value="1"/>
</dbReference>
<dbReference type="RefSeq" id="XP_003667051.1">
    <property type="nucleotide sequence ID" value="XM_003667003.1"/>
</dbReference>
<evidence type="ECO:0000256" key="2">
    <source>
        <dbReference type="ARBA" id="ARBA00022741"/>
    </source>
</evidence>
<dbReference type="GeneID" id="11509368"/>
<dbReference type="OMA" id="IFMHATD"/>
<dbReference type="AlphaFoldDB" id="G2QQE3"/>
<dbReference type="InterPro" id="IPR003593">
    <property type="entry name" value="AAA+_ATPase"/>
</dbReference>
<dbReference type="HOGENOM" id="CLU_004223_0_0_1"/>
<dbReference type="InterPro" id="IPR003959">
    <property type="entry name" value="ATPase_AAA_core"/>
</dbReference>
<dbReference type="Proteomes" id="UP000007322">
    <property type="component" value="Chromosome 7"/>
</dbReference>
<dbReference type="SUPFAM" id="SSF52540">
    <property type="entry name" value="P-loop containing nucleoside triphosphate hydrolases"/>
    <property type="match status" value="1"/>
</dbReference>
<evidence type="ECO:0000256" key="4">
    <source>
        <dbReference type="ARBA" id="ARBA00022840"/>
    </source>
</evidence>
<feature type="region of interest" description="Disordered" evidence="5">
    <location>
        <begin position="1"/>
        <end position="23"/>
    </location>
</feature>
<gene>
    <name evidence="7" type="ORF">MYCTH_2312386</name>
</gene>
<feature type="compositionally biased region" description="Low complexity" evidence="5">
    <location>
        <begin position="119"/>
        <end position="134"/>
    </location>
</feature>
<keyword evidence="3" id="KW-0496">Mitochondrion</keyword>
<accession>G2QQE3</accession>